<dbReference type="GO" id="GO:0032259">
    <property type="term" value="P:methylation"/>
    <property type="evidence" value="ECO:0007669"/>
    <property type="project" value="UniProtKB-KW"/>
</dbReference>
<dbReference type="CDD" id="cd02440">
    <property type="entry name" value="AdoMet_MTases"/>
    <property type="match status" value="1"/>
</dbReference>
<dbReference type="InterPro" id="IPR041698">
    <property type="entry name" value="Methyltransf_25"/>
</dbReference>
<comment type="caution">
    <text evidence="3">The sequence shown here is derived from an EMBL/GenBank/DDBJ whole genome shotgun (WGS) entry which is preliminary data.</text>
</comment>
<proteinExistence type="predicted"/>
<feature type="region of interest" description="Disordered" evidence="1">
    <location>
        <begin position="24"/>
        <end position="51"/>
    </location>
</feature>
<evidence type="ECO:0000259" key="2">
    <source>
        <dbReference type="Pfam" id="PF13649"/>
    </source>
</evidence>
<evidence type="ECO:0000313" key="3">
    <source>
        <dbReference type="EMBL" id="REE99480.1"/>
    </source>
</evidence>
<sequence>MSRMDTADLARWRAAVESWRLPERFRSHGGGSAPRPATVVRDPADAEAPPGSRSFARAVEALPEGGTVLDVGCGVGGASLPLAERAGLIVGVDPEGPLLEALEESGRHLGVPVETFGGPWPEIAGRVPPADVVVCHHVLYAVADLGPFAAALTARARRRVVVEIPERHPLHALNPLWERFHGLERPDGPTADDAVRALAAAGADPEIERWIDRGEWGYYPDLTALAERVGRRLALPAERTAEVAEALRDLGIDPRRPRFPGVAGRTLCTIHWTP</sequence>
<keyword evidence="3" id="KW-0489">Methyltransferase</keyword>
<dbReference type="AlphaFoldDB" id="A0A3D9SY86"/>
<dbReference type="Proteomes" id="UP000256661">
    <property type="component" value="Unassembled WGS sequence"/>
</dbReference>
<accession>A0A3D9SY86</accession>
<evidence type="ECO:0000256" key="1">
    <source>
        <dbReference type="SAM" id="MobiDB-lite"/>
    </source>
</evidence>
<gene>
    <name evidence="3" type="ORF">DFJ69_4993</name>
</gene>
<reference evidence="3 4" key="1">
    <citation type="submission" date="2018-08" db="EMBL/GenBank/DDBJ databases">
        <title>Sequencing the genomes of 1000 actinobacteria strains.</title>
        <authorList>
            <person name="Klenk H.-P."/>
        </authorList>
    </citation>
    <scope>NUCLEOTIDE SEQUENCE [LARGE SCALE GENOMIC DNA]</scope>
    <source>
        <strain evidence="3 4">DSM 43927</strain>
    </source>
</reference>
<dbReference type="Gene3D" id="3.40.50.150">
    <property type="entry name" value="Vaccinia Virus protein VP39"/>
    <property type="match status" value="1"/>
</dbReference>
<keyword evidence="4" id="KW-1185">Reference proteome</keyword>
<dbReference type="EMBL" id="QTTT01000001">
    <property type="protein sequence ID" value="REE99480.1"/>
    <property type="molecule type" value="Genomic_DNA"/>
</dbReference>
<dbReference type="OrthoDB" id="5242847at2"/>
<evidence type="ECO:0000313" key="4">
    <source>
        <dbReference type="Proteomes" id="UP000256661"/>
    </source>
</evidence>
<feature type="domain" description="Methyltransferase" evidence="2">
    <location>
        <begin position="68"/>
        <end position="143"/>
    </location>
</feature>
<dbReference type="Pfam" id="PF13649">
    <property type="entry name" value="Methyltransf_25"/>
    <property type="match status" value="1"/>
</dbReference>
<dbReference type="GO" id="GO:0008168">
    <property type="term" value="F:methyltransferase activity"/>
    <property type="evidence" value="ECO:0007669"/>
    <property type="project" value="UniProtKB-KW"/>
</dbReference>
<keyword evidence="3" id="KW-0808">Transferase</keyword>
<organism evidence="3 4">
    <name type="scientific">Thermomonospora umbrina</name>
    <dbReference type="NCBI Taxonomy" id="111806"/>
    <lineage>
        <taxon>Bacteria</taxon>
        <taxon>Bacillati</taxon>
        <taxon>Actinomycetota</taxon>
        <taxon>Actinomycetes</taxon>
        <taxon>Streptosporangiales</taxon>
        <taxon>Thermomonosporaceae</taxon>
        <taxon>Thermomonospora</taxon>
    </lineage>
</organism>
<dbReference type="SUPFAM" id="SSF53335">
    <property type="entry name" value="S-adenosyl-L-methionine-dependent methyltransferases"/>
    <property type="match status" value="1"/>
</dbReference>
<name>A0A3D9SY86_9ACTN</name>
<dbReference type="InterPro" id="IPR029063">
    <property type="entry name" value="SAM-dependent_MTases_sf"/>
</dbReference>
<protein>
    <submittedName>
        <fullName evidence="3">Methyltransferase family protein</fullName>
    </submittedName>
</protein>